<evidence type="ECO:0000313" key="3">
    <source>
        <dbReference type="Proteomes" id="UP000824201"/>
    </source>
</evidence>
<dbReference type="EMBL" id="DVHN01000072">
    <property type="protein sequence ID" value="HIR88563.1"/>
    <property type="molecule type" value="Genomic_DNA"/>
</dbReference>
<accession>A0A9D1EER4</accession>
<reference evidence="2" key="1">
    <citation type="submission" date="2020-10" db="EMBL/GenBank/DDBJ databases">
        <authorList>
            <person name="Gilroy R."/>
        </authorList>
    </citation>
    <scope>NUCLEOTIDE SEQUENCE</scope>
    <source>
        <strain evidence="2">ChiW13-3771</strain>
    </source>
</reference>
<dbReference type="GO" id="GO:0061504">
    <property type="term" value="P:cyclic threonylcarbamoyladenosine biosynthetic process"/>
    <property type="evidence" value="ECO:0007669"/>
    <property type="project" value="TreeGrafter"/>
</dbReference>
<dbReference type="AlphaFoldDB" id="A0A9D1EER4"/>
<dbReference type="NCBIfam" id="NF006395">
    <property type="entry name" value="PRK08644.1"/>
    <property type="match status" value="1"/>
</dbReference>
<sequence length="232" mass="26361">MKFKEKIKLKLFSLLEEDEMYSLTKKEIEAMLIERHTKPVYEKLQKAKVAIAGLGGLGSHIAVALVRMGVGHLYLVDFDKVDSSNLNRQYYRSCHIGVYKTKALKEELKEINPWVDVQTNCIRVTEQNAVELFKEYPIVCEAFDRPAEKAMLINTLLFQIPSIQIVGASGMAGYKDANQIRTEKVMNRFYLCGDQKNGIETGDCLMAPRVMICAGHQANKVLQLLLQEEDNE</sequence>
<dbReference type="InterPro" id="IPR045886">
    <property type="entry name" value="ThiF/MoeB/HesA"/>
</dbReference>
<protein>
    <submittedName>
        <fullName evidence="2">Sulfur carrier protein ThiS adenylyltransferase ThiF</fullName>
    </submittedName>
</protein>
<evidence type="ECO:0000259" key="1">
    <source>
        <dbReference type="Pfam" id="PF00899"/>
    </source>
</evidence>
<evidence type="ECO:0000313" key="2">
    <source>
        <dbReference type="EMBL" id="HIR88563.1"/>
    </source>
</evidence>
<gene>
    <name evidence="2" type="primary">thiF</name>
    <name evidence="2" type="ORF">IAC96_06380</name>
</gene>
<dbReference type="InterPro" id="IPR012729">
    <property type="entry name" value="ThiF_fam2"/>
</dbReference>
<reference evidence="2" key="2">
    <citation type="journal article" date="2021" name="PeerJ">
        <title>Extensive microbial diversity within the chicken gut microbiome revealed by metagenomics and culture.</title>
        <authorList>
            <person name="Gilroy R."/>
            <person name="Ravi A."/>
            <person name="Getino M."/>
            <person name="Pursley I."/>
            <person name="Horton D.L."/>
            <person name="Alikhan N.F."/>
            <person name="Baker D."/>
            <person name="Gharbi K."/>
            <person name="Hall N."/>
            <person name="Watson M."/>
            <person name="Adriaenssens E.M."/>
            <person name="Foster-Nyarko E."/>
            <person name="Jarju S."/>
            <person name="Secka A."/>
            <person name="Antonio M."/>
            <person name="Oren A."/>
            <person name="Chaudhuri R.R."/>
            <person name="La Ragione R."/>
            <person name="Hildebrand F."/>
            <person name="Pallen M.J."/>
        </authorList>
    </citation>
    <scope>NUCLEOTIDE SEQUENCE</scope>
    <source>
        <strain evidence="2">ChiW13-3771</strain>
    </source>
</reference>
<name>A0A9D1EER4_9FIRM</name>
<dbReference type="Pfam" id="PF00899">
    <property type="entry name" value="ThiF"/>
    <property type="match status" value="1"/>
</dbReference>
<dbReference type="PANTHER" id="PTHR43267:SF3">
    <property type="entry name" value="THIF PROTEIN"/>
    <property type="match status" value="1"/>
</dbReference>
<organism evidence="2 3">
    <name type="scientific">Candidatus Fimimorpha faecalis</name>
    <dbReference type="NCBI Taxonomy" id="2840824"/>
    <lineage>
        <taxon>Bacteria</taxon>
        <taxon>Bacillati</taxon>
        <taxon>Bacillota</taxon>
        <taxon>Clostridia</taxon>
        <taxon>Eubacteriales</taxon>
        <taxon>Candidatus Fimimorpha</taxon>
    </lineage>
</organism>
<dbReference type="Gene3D" id="3.40.50.720">
    <property type="entry name" value="NAD(P)-binding Rossmann-like Domain"/>
    <property type="match status" value="1"/>
</dbReference>
<dbReference type="Proteomes" id="UP000824201">
    <property type="component" value="Unassembled WGS sequence"/>
</dbReference>
<proteinExistence type="predicted"/>
<feature type="domain" description="THIF-type NAD/FAD binding fold" evidence="1">
    <location>
        <begin position="36"/>
        <end position="229"/>
    </location>
</feature>
<dbReference type="GO" id="GO:0016779">
    <property type="term" value="F:nucleotidyltransferase activity"/>
    <property type="evidence" value="ECO:0007669"/>
    <property type="project" value="UniProtKB-KW"/>
</dbReference>
<comment type="caution">
    <text evidence="2">The sequence shown here is derived from an EMBL/GenBank/DDBJ whole genome shotgun (WGS) entry which is preliminary data.</text>
</comment>
<dbReference type="GO" id="GO:0061503">
    <property type="term" value="F:tRNA threonylcarbamoyladenosine dehydratase"/>
    <property type="evidence" value="ECO:0007669"/>
    <property type="project" value="TreeGrafter"/>
</dbReference>
<dbReference type="InterPro" id="IPR000594">
    <property type="entry name" value="ThiF_NAD_FAD-bd"/>
</dbReference>
<dbReference type="PANTHER" id="PTHR43267">
    <property type="entry name" value="TRNA THREONYLCARBAMOYLADENOSINE DEHYDRATASE"/>
    <property type="match status" value="1"/>
</dbReference>
<dbReference type="GO" id="GO:0008641">
    <property type="term" value="F:ubiquitin-like modifier activating enzyme activity"/>
    <property type="evidence" value="ECO:0007669"/>
    <property type="project" value="InterPro"/>
</dbReference>
<dbReference type="InterPro" id="IPR035985">
    <property type="entry name" value="Ubiquitin-activating_enz"/>
</dbReference>
<keyword evidence="2" id="KW-0808">Transferase</keyword>
<dbReference type="NCBIfam" id="TIGR02354">
    <property type="entry name" value="thiF_fam2"/>
    <property type="match status" value="1"/>
</dbReference>
<dbReference type="SUPFAM" id="SSF69572">
    <property type="entry name" value="Activating enzymes of the ubiquitin-like proteins"/>
    <property type="match status" value="1"/>
</dbReference>
<keyword evidence="2" id="KW-0548">Nucleotidyltransferase</keyword>